<sequence length="637" mass="70659">MPPAPPSLPLPVPLPGAAPMPFGPGVAPQQATGTPPTERKKKAPPKPDKDTILKRIERTVAYWKKRDDVMDENELLYFLEDDAEGEGTKIIKNTPRVVVDKATQIVGNQEPSVEIIPPRAVDSKIAQKGTSMLRWTWSEWDRAWGSSLYAGLRPTMAWFGAQRGLIACRIQLLDEPGPDEPPARLIPRDPRQVYPQLNADGLGLRWVINRIPMTIGALKSEWEEAEKLFEGREDDESIDVDAYYDEWWHAVYAEGEEIRPPTAHEYGFVPWAIRAANSVPIRATSRDKTNWVGRSFPAIFEPIKLAYKQLNKVLSQIATEVERSANPPLLYFYDPARPEEPRAIKFDKGETNYLIYDRERVEPLMAGPRPVDAGPLVNALTDDIEKGSLPSVLWGVNANATGFALSLLQGSARDQLYNLARAMERIQEDINHMYLRLIRDFHDSDVGFWVKDEATGDWVSGETLTVDEIAKIGTKTRVKYHDLAPQDRIALANLAAMLVDKKIIDLETARRDFVFLENPERVNDRVLHDLVYLDEQVVKNVLVREALRRTDPELAAIYEQHLAQQQMQPPPGAPPAGPTGLPPGVLAPPMQANPNGPMDLLAQAAASAAGGVGMERPTGIPGAGAPPMAPPLIPGLI</sequence>
<name>I4EMH2_9BACT</name>
<dbReference type="Proteomes" id="UP000004221">
    <property type="component" value="Unassembled WGS sequence"/>
</dbReference>
<protein>
    <recommendedName>
        <fullName evidence="4">Portal protein</fullName>
    </recommendedName>
</protein>
<accession>I4EMH2</accession>
<evidence type="ECO:0000256" key="1">
    <source>
        <dbReference type="SAM" id="MobiDB-lite"/>
    </source>
</evidence>
<organism evidence="2 3">
    <name type="scientific">Nitrolancea hollandica Lb</name>
    <dbReference type="NCBI Taxonomy" id="1129897"/>
    <lineage>
        <taxon>Bacteria</taxon>
        <taxon>Pseudomonadati</taxon>
        <taxon>Thermomicrobiota</taxon>
        <taxon>Thermomicrobia</taxon>
        <taxon>Sphaerobacterales</taxon>
        <taxon>Sphaerobacterineae</taxon>
        <taxon>Sphaerobacteraceae</taxon>
        <taxon>Nitrolancea</taxon>
    </lineage>
</organism>
<feature type="compositionally biased region" description="Pro residues" evidence="1">
    <location>
        <begin position="568"/>
        <end position="581"/>
    </location>
</feature>
<dbReference type="AlphaFoldDB" id="I4EMH2"/>
<feature type="region of interest" description="Disordered" evidence="1">
    <location>
        <begin position="1"/>
        <end position="50"/>
    </location>
</feature>
<evidence type="ECO:0000313" key="2">
    <source>
        <dbReference type="EMBL" id="CCF85885.1"/>
    </source>
</evidence>
<keyword evidence="3" id="KW-1185">Reference proteome</keyword>
<evidence type="ECO:0000313" key="3">
    <source>
        <dbReference type="Proteomes" id="UP000004221"/>
    </source>
</evidence>
<feature type="compositionally biased region" description="Pro residues" evidence="1">
    <location>
        <begin position="1"/>
        <end position="22"/>
    </location>
</feature>
<comment type="caution">
    <text evidence="2">The sequence shown here is derived from an EMBL/GenBank/DDBJ whole genome shotgun (WGS) entry which is preliminary data.</text>
</comment>
<proteinExistence type="predicted"/>
<gene>
    <name evidence="2" type="ORF">NITHO_6030001</name>
</gene>
<evidence type="ECO:0008006" key="4">
    <source>
        <dbReference type="Google" id="ProtNLM"/>
    </source>
</evidence>
<dbReference type="EMBL" id="CAGS01000561">
    <property type="protein sequence ID" value="CCF85885.1"/>
    <property type="molecule type" value="Genomic_DNA"/>
</dbReference>
<feature type="region of interest" description="Disordered" evidence="1">
    <location>
        <begin position="562"/>
        <end position="596"/>
    </location>
</feature>
<reference evidence="2 3" key="1">
    <citation type="journal article" date="2012" name="ISME J.">
        <title>Nitrification expanded: discovery, physiology and genomics of a nitrite-oxidizing bacterium from the phylum Chloroflexi.</title>
        <authorList>
            <person name="Sorokin D.Y."/>
            <person name="Lucker S."/>
            <person name="Vejmelkova D."/>
            <person name="Kostrikina N.A."/>
            <person name="Kleerebezem R."/>
            <person name="Rijpstra W.I."/>
            <person name="Damste J.S."/>
            <person name="Le Paslier D."/>
            <person name="Muyzer G."/>
            <person name="Wagner M."/>
            <person name="van Loosdrecht M.C."/>
            <person name="Daims H."/>
        </authorList>
    </citation>
    <scope>NUCLEOTIDE SEQUENCE [LARGE SCALE GENOMIC DNA]</scope>
    <source>
        <strain evidence="3">none</strain>
    </source>
</reference>